<comment type="caution">
    <text evidence="2">The sequence shown here is derived from an EMBL/GenBank/DDBJ whole genome shotgun (WGS) entry which is preliminary data.</text>
</comment>
<protein>
    <submittedName>
        <fullName evidence="2">Uncharacterized protein</fullName>
    </submittedName>
</protein>
<feature type="compositionally biased region" description="Basic and acidic residues" evidence="1">
    <location>
        <begin position="198"/>
        <end position="214"/>
    </location>
</feature>
<feature type="region of interest" description="Disordered" evidence="1">
    <location>
        <begin position="183"/>
        <end position="343"/>
    </location>
</feature>
<evidence type="ECO:0000256" key="1">
    <source>
        <dbReference type="SAM" id="MobiDB-lite"/>
    </source>
</evidence>
<name>A0ABQ9GHT7_9NEOP</name>
<feature type="compositionally biased region" description="Basic and acidic residues" evidence="1">
    <location>
        <begin position="228"/>
        <end position="262"/>
    </location>
</feature>
<dbReference type="EMBL" id="JARBHB010000012">
    <property type="protein sequence ID" value="KAJ8871571.1"/>
    <property type="molecule type" value="Genomic_DNA"/>
</dbReference>
<dbReference type="Proteomes" id="UP001159363">
    <property type="component" value="Chromosome 11"/>
</dbReference>
<feature type="compositionally biased region" description="Basic and acidic residues" evidence="1">
    <location>
        <begin position="269"/>
        <end position="321"/>
    </location>
</feature>
<reference evidence="2 3" key="1">
    <citation type="submission" date="2023-02" db="EMBL/GenBank/DDBJ databases">
        <title>LHISI_Scaffold_Assembly.</title>
        <authorList>
            <person name="Stuart O.P."/>
            <person name="Cleave R."/>
            <person name="Magrath M.J.L."/>
            <person name="Mikheyev A.S."/>
        </authorList>
    </citation>
    <scope>NUCLEOTIDE SEQUENCE [LARGE SCALE GENOMIC DNA]</scope>
    <source>
        <strain evidence="2">Daus_M_001</strain>
        <tissue evidence="2">Leg muscle</tissue>
    </source>
</reference>
<keyword evidence="3" id="KW-1185">Reference proteome</keyword>
<organism evidence="2 3">
    <name type="scientific">Dryococelus australis</name>
    <dbReference type="NCBI Taxonomy" id="614101"/>
    <lineage>
        <taxon>Eukaryota</taxon>
        <taxon>Metazoa</taxon>
        <taxon>Ecdysozoa</taxon>
        <taxon>Arthropoda</taxon>
        <taxon>Hexapoda</taxon>
        <taxon>Insecta</taxon>
        <taxon>Pterygota</taxon>
        <taxon>Neoptera</taxon>
        <taxon>Polyneoptera</taxon>
        <taxon>Phasmatodea</taxon>
        <taxon>Verophasmatodea</taxon>
        <taxon>Anareolatae</taxon>
        <taxon>Phasmatidae</taxon>
        <taxon>Eurycanthinae</taxon>
        <taxon>Dryococelus</taxon>
    </lineage>
</organism>
<sequence length="676" mass="75248">MELSNEAAIRKQATGQFENKRKYCERPPYLRLPKSRAWVFYIQLMTGQHGPADGASSVVAVIAIILRPRKRNAKAVDVRLHLAQGVTWVAISTCATCLGPGHLRGRVHNGDGGAWHLPTTPPPPLPHTTHGPFWSVHLGIKSYLPSSEDGTTSDQQCICDCNLETQDIIVSVPIHSDLIQPFKEEAVATGPSNRKSNRPVEEKRRWQPVHRIERAIGPSKRRGGGNRLVEEKRRRQPACRREEAAATACRREEQPARRREEATTGPSKRRGDNRPVDEKSKRPVDEKSKRPVDEKSKRPVDEKSNRPVEEKRRRQPAHERNFLFTLPNHASQRENSQHTTVTQPRYRRMGGSCTLKGAPYAPLSSISGTPGEATSQTRGGLASTFFTVSHPVSARDPRPVTWSRVPFDLQQLKMSLQRLLASLPPVRVAVNTAPRHRSQFTAKFAFLPPITYLFDQDAYMNQVQFPAGSPPDVRMWSSCRTMPLVGGFSRGSPVYPALSFRRNSILTSITLIGSQVLAVTCHHSLFTHSAGTPRKGCTTVSFVCDFTGNVLCLISYAMSLSPTAFRGCYSPYYLRRTMGVLHQSSSSPITNHVPEFVHMFPKHAVYSIYGGISVAWSPPTKAIRLQSPAGSLRIFACANPAGRCRWSAGFLEDLPFPPPFIPALLNTHPTHPHRLS</sequence>
<accession>A0ABQ9GHT7</accession>
<evidence type="ECO:0000313" key="3">
    <source>
        <dbReference type="Proteomes" id="UP001159363"/>
    </source>
</evidence>
<gene>
    <name evidence="2" type="ORF">PR048_027897</name>
</gene>
<proteinExistence type="predicted"/>
<evidence type="ECO:0000313" key="2">
    <source>
        <dbReference type="EMBL" id="KAJ8871571.1"/>
    </source>
</evidence>